<evidence type="ECO:0000256" key="6">
    <source>
        <dbReference type="ARBA" id="ARBA00023002"/>
    </source>
</evidence>
<dbReference type="GO" id="GO:0050660">
    <property type="term" value="F:flavin adenine dinucleotide binding"/>
    <property type="evidence" value="ECO:0007669"/>
    <property type="project" value="InterPro"/>
</dbReference>
<evidence type="ECO:0000256" key="2">
    <source>
        <dbReference type="ARBA" id="ARBA00010790"/>
    </source>
</evidence>
<dbReference type="Gene3D" id="3.50.50.60">
    <property type="entry name" value="FAD/NAD(P)-binding domain"/>
    <property type="match status" value="2"/>
</dbReference>
<keyword evidence="5 9" id="KW-0274">FAD</keyword>
<keyword evidence="3" id="KW-0285">Flavoprotein</keyword>
<sequence length="621" mass="67777">MLTSVDGIKGQVFDYIIIGGGTTGLVLATRLSENPSTSVLVLEAGSAHIDDANLLIPQQRWLFMGKAEYDWNFKTVSLSDSQRKHNIMPKTEYSLGLGEKDWEAVPQSIISSGISQRASTLKASFICLDRRLLNTPTAWGALGNDGWTWEKFQAYSKKSERFVKPNHNTDVLTYDTKLHGEHGPIVTSFPPLISNLEEDFRKAMEAHNVPTIQDAKFRIQFSGEIRGTSPTLSNLDPSTHHRSYATNMYYQPVAGRTNLKVIVDAYVTEIITTKANGLITATGVKFVKSDNTYTANVAGEVCLTAGTIMSPKILEMSGIGDPAVLRRAGIDVKLDLPGVGTNVQEHLYTGVTFELTDHFAGEQEVNTFDSLVTNLGLQQELFASGKGTLNLNTVEIAFVALADISPELNAKVIASLQTEEKDAGLAAQYKIQAEHLREKVPSLEVILAPGPAKPPLQGWDASKKHISLCFATNCPLSRGTIHVTSKDSLAIDPHVFENRFDLDTMVELVKYCRKLAQTPPLKGEGEGRLKEIHPGPDCQDDAAIAEWICNNVSTTFHTAGSCSMLPKELNGVVDPQLKVWGTHNIRIADLSIIPLHVGSHTQSVAYAIAEQAADIIKAAHK</sequence>
<dbReference type="RefSeq" id="XP_041292215.1">
    <property type="nucleotide sequence ID" value="XM_041433764.1"/>
</dbReference>
<dbReference type="InterPro" id="IPR007867">
    <property type="entry name" value="GMC_OxRtase_C"/>
</dbReference>
<dbReference type="AlphaFoldDB" id="A0A9P7F6K7"/>
<dbReference type="InterPro" id="IPR000172">
    <property type="entry name" value="GMC_OxRdtase_N"/>
</dbReference>
<dbReference type="PANTHER" id="PTHR11552:SF201">
    <property type="entry name" value="GLUCOSE-METHANOL-CHOLINE OXIDOREDUCTASE N-TERMINAL DOMAIN-CONTAINING PROTEIN"/>
    <property type="match status" value="1"/>
</dbReference>
<dbReference type="InterPro" id="IPR012132">
    <property type="entry name" value="GMC_OxRdtase"/>
</dbReference>
<accession>A0A9P7F6K7</accession>
<keyword evidence="6" id="KW-0560">Oxidoreductase</keyword>
<dbReference type="Proteomes" id="UP000823399">
    <property type="component" value="Unassembled WGS sequence"/>
</dbReference>
<evidence type="ECO:0000313" key="12">
    <source>
        <dbReference type="Proteomes" id="UP000823399"/>
    </source>
</evidence>
<keyword evidence="7" id="KW-0325">Glycoprotein</keyword>
<evidence type="ECO:0000256" key="1">
    <source>
        <dbReference type="ARBA" id="ARBA00001974"/>
    </source>
</evidence>
<dbReference type="PIRSF" id="PIRSF000137">
    <property type="entry name" value="Alcohol_oxidase"/>
    <property type="match status" value="1"/>
</dbReference>
<evidence type="ECO:0000256" key="9">
    <source>
        <dbReference type="PIRSR" id="PIRSR000137-2"/>
    </source>
</evidence>
<comment type="cofactor">
    <cofactor evidence="1 9">
        <name>FAD</name>
        <dbReference type="ChEBI" id="CHEBI:57692"/>
    </cofactor>
</comment>
<dbReference type="GeneID" id="64696023"/>
<keyword evidence="12" id="KW-1185">Reference proteome</keyword>
<feature type="binding site" evidence="9">
    <location>
        <begin position="22"/>
        <end position="23"/>
    </location>
    <ligand>
        <name>FAD</name>
        <dbReference type="ChEBI" id="CHEBI:57692"/>
    </ligand>
</feature>
<protein>
    <submittedName>
        <fullName evidence="11">Alcohol oxidase</fullName>
    </submittedName>
</protein>
<dbReference type="PROSITE" id="PS00624">
    <property type="entry name" value="GMC_OXRED_2"/>
    <property type="match status" value="1"/>
</dbReference>
<evidence type="ECO:0000256" key="5">
    <source>
        <dbReference type="ARBA" id="ARBA00022827"/>
    </source>
</evidence>
<evidence type="ECO:0000256" key="8">
    <source>
        <dbReference type="PIRSR" id="PIRSR000137-1"/>
    </source>
</evidence>
<evidence type="ECO:0000313" key="11">
    <source>
        <dbReference type="EMBL" id="KAG2107401.1"/>
    </source>
</evidence>
<feature type="active site" description="Proton acceptor" evidence="8">
    <location>
        <position position="600"/>
    </location>
</feature>
<dbReference type="GO" id="GO:0016614">
    <property type="term" value="F:oxidoreductase activity, acting on CH-OH group of donors"/>
    <property type="evidence" value="ECO:0007669"/>
    <property type="project" value="InterPro"/>
</dbReference>
<dbReference type="InterPro" id="IPR036188">
    <property type="entry name" value="FAD/NAD-bd_sf"/>
</dbReference>
<dbReference type="PANTHER" id="PTHR11552">
    <property type="entry name" value="GLUCOSE-METHANOL-CHOLINE GMC OXIDOREDUCTASE"/>
    <property type="match status" value="1"/>
</dbReference>
<evidence type="ECO:0000256" key="3">
    <source>
        <dbReference type="ARBA" id="ARBA00022630"/>
    </source>
</evidence>
<evidence type="ECO:0000259" key="10">
    <source>
        <dbReference type="PROSITE" id="PS00624"/>
    </source>
</evidence>
<keyword evidence="4" id="KW-0732">Signal</keyword>
<feature type="active site" description="Proton donor" evidence="8">
    <location>
        <position position="557"/>
    </location>
</feature>
<dbReference type="EMBL" id="JABBWM010000031">
    <property type="protein sequence ID" value="KAG2107401.1"/>
    <property type="molecule type" value="Genomic_DNA"/>
</dbReference>
<name>A0A9P7F6K7_9AGAM</name>
<reference evidence="11" key="1">
    <citation type="journal article" date="2020" name="New Phytol.">
        <title>Comparative genomics reveals dynamic genome evolution in host specialist ectomycorrhizal fungi.</title>
        <authorList>
            <person name="Lofgren L.A."/>
            <person name="Nguyen N.H."/>
            <person name="Vilgalys R."/>
            <person name="Ruytinx J."/>
            <person name="Liao H.L."/>
            <person name="Branco S."/>
            <person name="Kuo A."/>
            <person name="LaButti K."/>
            <person name="Lipzen A."/>
            <person name="Andreopoulos W."/>
            <person name="Pangilinan J."/>
            <person name="Riley R."/>
            <person name="Hundley H."/>
            <person name="Na H."/>
            <person name="Barry K."/>
            <person name="Grigoriev I.V."/>
            <person name="Stajich J.E."/>
            <person name="Kennedy P.G."/>
        </authorList>
    </citation>
    <scope>NUCLEOTIDE SEQUENCE</scope>
    <source>
        <strain evidence="11">FC423</strain>
    </source>
</reference>
<dbReference type="SUPFAM" id="SSF51905">
    <property type="entry name" value="FAD/NAD(P)-binding domain"/>
    <property type="match status" value="1"/>
</dbReference>
<proteinExistence type="inferred from homology"/>
<dbReference type="Pfam" id="PF05199">
    <property type="entry name" value="GMC_oxred_C"/>
    <property type="match status" value="1"/>
</dbReference>
<feature type="domain" description="Glucose-methanol-choline oxidoreductase N-terminal" evidence="10">
    <location>
        <begin position="306"/>
        <end position="320"/>
    </location>
</feature>
<dbReference type="OrthoDB" id="269227at2759"/>
<dbReference type="Pfam" id="PF00732">
    <property type="entry name" value="GMC_oxred_N"/>
    <property type="match status" value="1"/>
</dbReference>
<evidence type="ECO:0000256" key="4">
    <source>
        <dbReference type="ARBA" id="ARBA00022729"/>
    </source>
</evidence>
<dbReference type="SUPFAM" id="SSF54373">
    <property type="entry name" value="FAD-linked reductases, C-terminal domain"/>
    <property type="match status" value="1"/>
</dbReference>
<comment type="caution">
    <text evidence="11">The sequence shown here is derived from an EMBL/GenBank/DDBJ whole genome shotgun (WGS) entry which is preliminary data.</text>
</comment>
<organism evidence="11 12">
    <name type="scientific">Suillus discolor</name>
    <dbReference type="NCBI Taxonomy" id="1912936"/>
    <lineage>
        <taxon>Eukaryota</taxon>
        <taxon>Fungi</taxon>
        <taxon>Dikarya</taxon>
        <taxon>Basidiomycota</taxon>
        <taxon>Agaricomycotina</taxon>
        <taxon>Agaricomycetes</taxon>
        <taxon>Agaricomycetidae</taxon>
        <taxon>Boletales</taxon>
        <taxon>Suillineae</taxon>
        <taxon>Suillaceae</taxon>
        <taxon>Suillus</taxon>
    </lineage>
</organism>
<gene>
    <name evidence="11" type="ORF">F5147DRAFT_653277</name>
</gene>
<evidence type="ECO:0000256" key="7">
    <source>
        <dbReference type="ARBA" id="ARBA00023180"/>
    </source>
</evidence>
<dbReference type="Gene3D" id="3.30.560.10">
    <property type="entry name" value="Glucose Oxidase, domain 3"/>
    <property type="match status" value="2"/>
</dbReference>
<comment type="similarity">
    <text evidence="2">Belongs to the GMC oxidoreductase family.</text>
</comment>
<feature type="binding site" evidence="9">
    <location>
        <position position="267"/>
    </location>
    <ligand>
        <name>FAD</name>
        <dbReference type="ChEBI" id="CHEBI:57692"/>
    </ligand>
</feature>